<evidence type="ECO:0000313" key="2">
    <source>
        <dbReference type="EMBL" id="MFC2973836.1"/>
    </source>
</evidence>
<evidence type="ECO:0000256" key="1">
    <source>
        <dbReference type="SAM" id="SignalP"/>
    </source>
</evidence>
<feature type="signal peptide" evidence="1">
    <location>
        <begin position="1"/>
        <end position="35"/>
    </location>
</feature>
<keyword evidence="3" id="KW-1185">Reference proteome</keyword>
<protein>
    <recommendedName>
        <fullName evidence="4">Transporter</fullName>
    </recommendedName>
</protein>
<evidence type="ECO:0000313" key="3">
    <source>
        <dbReference type="Proteomes" id="UP001595457"/>
    </source>
</evidence>
<reference evidence="3" key="1">
    <citation type="journal article" date="2019" name="Int. J. Syst. Evol. Microbiol.">
        <title>The Global Catalogue of Microorganisms (GCM) 10K type strain sequencing project: providing services to taxonomists for standard genome sequencing and annotation.</title>
        <authorList>
            <consortium name="The Broad Institute Genomics Platform"/>
            <consortium name="The Broad Institute Genome Sequencing Center for Infectious Disease"/>
            <person name="Wu L."/>
            <person name="Ma J."/>
        </authorList>
    </citation>
    <scope>NUCLEOTIDE SEQUENCE [LARGE SCALE GENOMIC DNA]</scope>
    <source>
        <strain evidence="3">KCTC 62195</strain>
    </source>
</reference>
<gene>
    <name evidence="2" type="ORF">ACFOJE_16665</name>
</gene>
<dbReference type="EMBL" id="JBHRSJ010000034">
    <property type="protein sequence ID" value="MFC2973836.1"/>
    <property type="molecule type" value="Genomic_DNA"/>
</dbReference>
<keyword evidence="1" id="KW-0732">Signal</keyword>
<feature type="chain" id="PRO_5045061682" description="Transporter" evidence="1">
    <location>
        <begin position="36"/>
        <end position="245"/>
    </location>
</feature>
<sequence length="245" mass="27059">MHFDFIELPRSAQIRTGLPALVRALAVGCASSAHAGGAMVTDDAGVVDANACQLETTIKSNRSHTEYWALPACNFTGNLELTVGGALTGDKETTRTSDVQVQGKTLFKPLETNGWGMGLAAGIDRHLHASSSALDWYAYVPTGFSFRDDRVLLHTNWGWLREGETRRDHLTWGVGSETQFASSTWLIAETFGQDWDRPYYQVGLRHWLVADSVQIDTVYGNRLDSNAQEQWVSICLHVHLPLPSI</sequence>
<name>A0ABV7AY60_9GAMM</name>
<dbReference type="RefSeq" id="WP_377815739.1">
    <property type="nucleotide sequence ID" value="NZ_JBHRSJ010000034.1"/>
</dbReference>
<evidence type="ECO:0008006" key="4">
    <source>
        <dbReference type="Google" id="ProtNLM"/>
    </source>
</evidence>
<proteinExistence type="predicted"/>
<comment type="caution">
    <text evidence="2">The sequence shown here is derived from an EMBL/GenBank/DDBJ whole genome shotgun (WGS) entry which is preliminary data.</text>
</comment>
<dbReference type="Proteomes" id="UP001595457">
    <property type="component" value="Unassembled WGS sequence"/>
</dbReference>
<accession>A0ABV7AY60</accession>
<organism evidence="2 3">
    <name type="scientific">Azotobacter bryophylli</name>
    <dbReference type="NCBI Taxonomy" id="1986537"/>
    <lineage>
        <taxon>Bacteria</taxon>
        <taxon>Pseudomonadati</taxon>
        <taxon>Pseudomonadota</taxon>
        <taxon>Gammaproteobacteria</taxon>
        <taxon>Pseudomonadales</taxon>
        <taxon>Pseudomonadaceae</taxon>
        <taxon>Azotobacter</taxon>
    </lineage>
</organism>